<dbReference type="Pfam" id="PF13280">
    <property type="entry name" value="WYL"/>
    <property type="match status" value="1"/>
</dbReference>
<name>A0A326UCM6_THEHA</name>
<evidence type="ECO:0000256" key="1">
    <source>
        <dbReference type="ARBA" id="ARBA00023015"/>
    </source>
</evidence>
<proteinExistence type="predicted"/>
<evidence type="ECO:0000313" key="5">
    <source>
        <dbReference type="Proteomes" id="UP000248806"/>
    </source>
</evidence>
<feature type="domain" description="HTH deoR-type" evidence="3">
    <location>
        <begin position="2"/>
        <end position="60"/>
    </location>
</feature>
<dbReference type="InterPro" id="IPR013196">
    <property type="entry name" value="HTH_11"/>
</dbReference>
<protein>
    <submittedName>
        <fullName evidence="4">Putative DNA-binding transcriptional regulator YafY</fullName>
    </submittedName>
</protein>
<dbReference type="GO" id="GO:0003677">
    <property type="term" value="F:DNA binding"/>
    <property type="evidence" value="ECO:0007669"/>
    <property type="project" value="UniProtKB-KW"/>
</dbReference>
<evidence type="ECO:0000259" key="3">
    <source>
        <dbReference type="PROSITE" id="PS51000"/>
    </source>
</evidence>
<dbReference type="Pfam" id="PF08279">
    <property type="entry name" value="HTH_11"/>
    <property type="match status" value="1"/>
</dbReference>
<dbReference type="InterPro" id="IPR036390">
    <property type="entry name" value="WH_DNA-bd_sf"/>
</dbReference>
<reference evidence="4 5" key="1">
    <citation type="submission" date="2018-06" db="EMBL/GenBank/DDBJ databases">
        <title>Genomic Encyclopedia of Archaeal and Bacterial Type Strains, Phase II (KMG-II): from individual species to whole genera.</title>
        <authorList>
            <person name="Goeker M."/>
        </authorList>
    </citation>
    <scope>NUCLEOTIDE SEQUENCE [LARGE SCALE GENOMIC DNA]</scope>
    <source>
        <strain evidence="4 5">ATCC BAA-1881</strain>
    </source>
</reference>
<dbReference type="InterPro" id="IPR028349">
    <property type="entry name" value="PafC-like"/>
</dbReference>
<organism evidence="4 5">
    <name type="scientific">Thermosporothrix hazakensis</name>
    <dbReference type="NCBI Taxonomy" id="644383"/>
    <lineage>
        <taxon>Bacteria</taxon>
        <taxon>Bacillati</taxon>
        <taxon>Chloroflexota</taxon>
        <taxon>Ktedonobacteria</taxon>
        <taxon>Ktedonobacterales</taxon>
        <taxon>Thermosporotrichaceae</taxon>
        <taxon>Thermosporothrix</taxon>
    </lineage>
</organism>
<keyword evidence="4" id="KW-0238">DNA-binding</keyword>
<dbReference type="PROSITE" id="PS51000">
    <property type="entry name" value="HTH_DEOR_2"/>
    <property type="match status" value="1"/>
</dbReference>
<evidence type="ECO:0000313" key="4">
    <source>
        <dbReference type="EMBL" id="PZW26582.1"/>
    </source>
</evidence>
<dbReference type="SUPFAM" id="SSF46785">
    <property type="entry name" value="Winged helix' DNA-binding domain"/>
    <property type="match status" value="1"/>
</dbReference>
<dbReference type="AlphaFoldDB" id="A0A326UCM6"/>
<dbReference type="PANTHER" id="PTHR34580:SF1">
    <property type="entry name" value="PROTEIN PAFC"/>
    <property type="match status" value="1"/>
</dbReference>
<dbReference type="GO" id="GO:0003700">
    <property type="term" value="F:DNA-binding transcription factor activity"/>
    <property type="evidence" value="ECO:0007669"/>
    <property type="project" value="InterPro"/>
</dbReference>
<dbReference type="PIRSF" id="PIRSF016838">
    <property type="entry name" value="PafC"/>
    <property type="match status" value="1"/>
</dbReference>
<keyword evidence="2" id="KW-0804">Transcription</keyword>
<dbReference type="EMBL" id="QKUF01000014">
    <property type="protein sequence ID" value="PZW26582.1"/>
    <property type="molecule type" value="Genomic_DNA"/>
</dbReference>
<evidence type="ECO:0000256" key="2">
    <source>
        <dbReference type="ARBA" id="ARBA00023163"/>
    </source>
</evidence>
<gene>
    <name evidence="4" type="ORF">EI42_03734</name>
</gene>
<dbReference type="Gene3D" id="1.10.10.10">
    <property type="entry name" value="Winged helix-like DNA-binding domain superfamily/Winged helix DNA-binding domain"/>
    <property type="match status" value="1"/>
</dbReference>
<keyword evidence="1" id="KW-0805">Transcription regulation</keyword>
<dbReference type="PROSITE" id="PS52050">
    <property type="entry name" value="WYL"/>
    <property type="match status" value="1"/>
</dbReference>
<dbReference type="PANTHER" id="PTHR34580">
    <property type="match status" value="1"/>
</dbReference>
<dbReference type="InterPro" id="IPR001034">
    <property type="entry name" value="DeoR_HTH"/>
</dbReference>
<accession>A0A326UCM6</accession>
<dbReference type="InterPro" id="IPR036388">
    <property type="entry name" value="WH-like_DNA-bd_sf"/>
</dbReference>
<dbReference type="InterPro" id="IPR051534">
    <property type="entry name" value="CBASS_pafABC_assoc_protein"/>
</dbReference>
<dbReference type="RefSeq" id="WP_111324091.1">
    <property type="nucleotide sequence ID" value="NZ_BIFX01000001.1"/>
</dbReference>
<keyword evidence="5" id="KW-1185">Reference proteome</keyword>
<sequence length="334" mass="38579">MRADRLLSLLMILQIHGRMTARELAQRLEVSERTVYRDIEALSSSGIPVYAERGPGGGCILPEGYRINLTGLTEDELRTLFITPLADLGMEKARDAALLKLLAALPTTQRQSVEYTRQRMYFDPVGWFYSTEASPFMPLLREAVWGNRRVILRYRKRNTDLVDRLVEPLGLVCKAGIWYLVALSNGNNRVYRISRVRNVALTDEHFQRPHDFDLEHYWKAWCVEFQARLHPYEVCLRIAPQFVPILPYVMGESIYQVLEEAEPPDCEGWLTIKLRFESLEVACGFVLGFVYNANAGTTVPPDFETVVEVLEPQELREAIIQIADRLYTFYRKRE</sequence>
<comment type="caution">
    <text evidence="4">The sequence shown here is derived from an EMBL/GenBank/DDBJ whole genome shotgun (WGS) entry which is preliminary data.</text>
</comment>
<dbReference type="OrthoDB" id="9815009at2"/>
<dbReference type="Proteomes" id="UP000248806">
    <property type="component" value="Unassembled WGS sequence"/>
</dbReference>
<dbReference type="InterPro" id="IPR026881">
    <property type="entry name" value="WYL_dom"/>
</dbReference>